<evidence type="ECO:0000256" key="4">
    <source>
        <dbReference type="ARBA" id="ARBA00029443"/>
    </source>
</evidence>
<comment type="caution">
    <text evidence="8">The sequence shown here is derived from an EMBL/GenBank/DDBJ whole genome shotgun (WGS) entry which is preliminary data.</text>
</comment>
<dbReference type="Gene3D" id="3.40.50.980">
    <property type="match status" value="2"/>
</dbReference>
<dbReference type="Gene3D" id="3.30.300.30">
    <property type="match status" value="1"/>
</dbReference>
<dbReference type="InterPro" id="IPR001227">
    <property type="entry name" value="Ac_transferase_dom_sf"/>
</dbReference>
<gene>
    <name evidence="8" type="ORF">NX784_03880</name>
</gene>
<keyword evidence="9" id="KW-1185">Reference proteome</keyword>
<dbReference type="PROSITE" id="PS50075">
    <property type="entry name" value="CARRIER"/>
    <property type="match status" value="2"/>
</dbReference>
<dbReference type="EMBL" id="JANUGW010000002">
    <property type="protein sequence ID" value="MCS0580724.1"/>
    <property type="molecule type" value="Genomic_DNA"/>
</dbReference>
<dbReference type="InterPro" id="IPR023213">
    <property type="entry name" value="CAT-like_dom_sf"/>
</dbReference>
<evidence type="ECO:0000259" key="7">
    <source>
        <dbReference type="PROSITE" id="PS52004"/>
    </source>
</evidence>
<reference evidence="8 9" key="1">
    <citation type="submission" date="2022-08" db="EMBL/GenBank/DDBJ databases">
        <title>Reclassification of Massilia species as members of the genera Telluria, Duganella, Pseudoduganella, Mokoshia gen. nov. and Zemynaea gen. nov. using orthogonal and non-orthogonal genome-based approaches.</title>
        <authorList>
            <person name="Bowman J.P."/>
        </authorList>
    </citation>
    <scope>NUCLEOTIDE SEQUENCE [LARGE SCALE GENOMIC DNA]</scope>
    <source>
        <strain evidence="8 9">JCM 31316</strain>
    </source>
</reference>
<evidence type="ECO:0000256" key="5">
    <source>
        <dbReference type="SAM" id="MobiDB-lite"/>
    </source>
</evidence>
<dbReference type="PROSITE" id="PS00606">
    <property type="entry name" value="KS3_1"/>
    <property type="match status" value="1"/>
</dbReference>
<evidence type="ECO:0000256" key="1">
    <source>
        <dbReference type="ARBA" id="ARBA00022450"/>
    </source>
</evidence>
<dbReference type="Gene3D" id="3.40.47.10">
    <property type="match status" value="1"/>
</dbReference>
<feature type="domain" description="Ketosynthase family 3 (KS3)" evidence="7">
    <location>
        <begin position="1079"/>
        <end position="1504"/>
    </location>
</feature>
<name>A0ABT1ZLC7_9BURK</name>
<organism evidence="8 9">
    <name type="scientific">Massilia pinisoli</name>
    <dbReference type="NCBI Taxonomy" id="1772194"/>
    <lineage>
        <taxon>Bacteria</taxon>
        <taxon>Pseudomonadati</taxon>
        <taxon>Pseudomonadota</taxon>
        <taxon>Betaproteobacteria</taxon>
        <taxon>Burkholderiales</taxon>
        <taxon>Oxalobacteraceae</taxon>
        <taxon>Telluria group</taxon>
        <taxon>Massilia</taxon>
    </lineage>
</organism>
<keyword evidence="2" id="KW-0597">Phosphoprotein</keyword>
<dbReference type="PROSITE" id="PS00455">
    <property type="entry name" value="AMP_BINDING"/>
    <property type="match status" value="1"/>
</dbReference>
<feature type="compositionally biased region" description="Low complexity" evidence="5">
    <location>
        <begin position="968"/>
        <end position="984"/>
    </location>
</feature>
<dbReference type="Pfam" id="PF16197">
    <property type="entry name" value="KAsynt_C_assoc"/>
    <property type="match status" value="1"/>
</dbReference>
<dbReference type="Proteomes" id="UP001204151">
    <property type="component" value="Unassembled WGS sequence"/>
</dbReference>
<dbReference type="SUPFAM" id="SSF47336">
    <property type="entry name" value="ACP-like"/>
    <property type="match status" value="2"/>
</dbReference>
<dbReference type="Pfam" id="PF00550">
    <property type="entry name" value="PP-binding"/>
    <property type="match status" value="2"/>
</dbReference>
<dbReference type="PROSITE" id="PS52004">
    <property type="entry name" value="KS3_2"/>
    <property type="match status" value="1"/>
</dbReference>
<dbReference type="RefSeq" id="WP_258815375.1">
    <property type="nucleotide sequence ID" value="NZ_JANUGW010000002.1"/>
</dbReference>
<proteinExistence type="inferred from homology"/>
<dbReference type="SMART" id="SM00823">
    <property type="entry name" value="PKS_PP"/>
    <property type="match status" value="2"/>
</dbReference>
<dbReference type="Pfam" id="PF00109">
    <property type="entry name" value="ketoacyl-synt"/>
    <property type="match status" value="1"/>
</dbReference>
<dbReference type="InterPro" id="IPR020806">
    <property type="entry name" value="PKS_PP-bd"/>
</dbReference>
<evidence type="ECO:0000313" key="9">
    <source>
        <dbReference type="Proteomes" id="UP001204151"/>
    </source>
</evidence>
<dbReference type="InterPro" id="IPR020845">
    <property type="entry name" value="AMP-binding_CS"/>
</dbReference>
<dbReference type="InterPro" id="IPR014031">
    <property type="entry name" value="Ketoacyl_synth_C"/>
</dbReference>
<dbReference type="Gene3D" id="3.30.70.3290">
    <property type="match status" value="1"/>
</dbReference>
<dbReference type="SUPFAM" id="SSF53474">
    <property type="entry name" value="alpha/beta-Hydrolases"/>
    <property type="match status" value="1"/>
</dbReference>
<dbReference type="InterPro" id="IPR010071">
    <property type="entry name" value="AA_adenyl_dom"/>
</dbReference>
<dbReference type="InterPro" id="IPR045851">
    <property type="entry name" value="AMP-bd_C_sf"/>
</dbReference>
<dbReference type="CDD" id="cd00833">
    <property type="entry name" value="PKS"/>
    <property type="match status" value="1"/>
</dbReference>
<protein>
    <submittedName>
        <fullName evidence="8">Amino acid adenylation domain-containing protein</fullName>
    </submittedName>
</protein>
<evidence type="ECO:0000313" key="8">
    <source>
        <dbReference type="EMBL" id="MCS0580724.1"/>
    </source>
</evidence>
<dbReference type="Gene3D" id="3.40.366.10">
    <property type="entry name" value="Malonyl-Coenzyme A Acyl Carrier Protein, domain 2"/>
    <property type="match status" value="1"/>
</dbReference>
<dbReference type="PANTHER" id="PTHR43775">
    <property type="entry name" value="FATTY ACID SYNTHASE"/>
    <property type="match status" value="1"/>
</dbReference>
<dbReference type="Gene3D" id="3.30.559.30">
    <property type="entry name" value="Nonribosomal peptide synthetase, condensation domain"/>
    <property type="match status" value="1"/>
</dbReference>
<dbReference type="SMART" id="SM00825">
    <property type="entry name" value="PKS_KS"/>
    <property type="match status" value="1"/>
</dbReference>
<dbReference type="Pfam" id="PF02801">
    <property type="entry name" value="Ketoacyl-synt_C"/>
    <property type="match status" value="1"/>
</dbReference>
<dbReference type="InterPro" id="IPR016039">
    <property type="entry name" value="Thiolase-like"/>
</dbReference>
<dbReference type="InterPro" id="IPR032821">
    <property type="entry name" value="PKS_assoc"/>
</dbReference>
<dbReference type="InterPro" id="IPR036736">
    <property type="entry name" value="ACP-like_sf"/>
</dbReference>
<dbReference type="PANTHER" id="PTHR43775:SF51">
    <property type="entry name" value="INACTIVE PHENOLPHTHIOCEROL SYNTHESIS POLYKETIDE SYNTHASE TYPE I PKS1-RELATED"/>
    <property type="match status" value="1"/>
</dbReference>
<dbReference type="Gene3D" id="1.10.1200.10">
    <property type="entry name" value="ACP-like"/>
    <property type="match status" value="2"/>
</dbReference>
<dbReference type="CDD" id="cd19531">
    <property type="entry name" value="LCL_NRPS-like"/>
    <property type="match status" value="1"/>
</dbReference>
<dbReference type="InterPro" id="IPR014043">
    <property type="entry name" value="Acyl_transferase_dom"/>
</dbReference>
<dbReference type="InterPro" id="IPR001031">
    <property type="entry name" value="Thioesterase"/>
</dbReference>
<feature type="domain" description="Carrier" evidence="6">
    <location>
        <begin position="1983"/>
        <end position="2058"/>
    </location>
</feature>
<dbReference type="Pfam" id="PF13193">
    <property type="entry name" value="AMP-binding_C"/>
    <property type="match status" value="1"/>
</dbReference>
<sequence>MHNAPSSNNGPAGPASTMLSRGQRAMWFLWNLNPRGAEYGLPMAWTIRDALDVDALRAALQGLVDRHPVLRTTYAAPAGEPVQVVHAAAPVAFDHVDAAGWDAPRLHARLTQAAEAPFDLEHGPVFRTHLFARGRDEHVLLLNCHHIAGDTWSLIVMMEELGVLYRARLAGQAAQLPWPGSLPFEAYVDWQQRLLESPRGEGHWSYWREQLTAPPTLGLPTDRPRAPVQRHAGAGQPFTLDAELTARVRALAREEGVTFYTVLLAAFYVMLYRYTGQDDLVVGSPRFGRPPEGFERTVGYFASPCALRVQVDGAASFGTFLRQVREVLVGAKEHQDFPFPLIVERLGLPRDPSRGPVFQVAFTYQKAQLPHMQGVAAARMGVGGVRLDLSGLALESYPLEQRTVKFDLDLVVEEVDGCLRGVCWYDTDLWNHDSIAYLVGHYQALLQQAVRDPALAVNHVPMLTPPERAAMAAWNATDADFPQACAYRLFERHAASAPSAPALDVDGGTLTYDALNRRANRLAHYLRRLGLRRGQVAGVSVERGRPELVVAVLAVMKAGGVYLPLDPDYPQDRLAYMLEDADVQFLLTHAAAVDRLPAGAARRVLLDTDWDGSVQDADTNLPDSPGPHDLAYVIYTSGSTGRPKGVQLEHRGLTNMAHLKRGAFQVDPASRMLLFASSSFDASISEIFTTLAAGACLCLAPKMALIPGSALVDTLRRHAVTVVTLPPSVLALLRPDDVPALKTVITAGEACSLELARRWSGKVRMLNAYGPTEATVCTTMAVLHPDLERVSIGGPISNMRVHVLDARLQPVPVGVPGELHIAGIGLARGYLGRPDLTAERFIPNPFGAPGERMYKSGDLVRHLPDGSLEFLGRLDHQVKIRGFRIELGEVDAILASHPDVRETLVLARDDGGVQSIVAYAIAHEGAALSAADLRAHAQGKLPDFMVPASVTMLDAWPTTPNGKIDRNALPAPGARRDGAAGQAPRNPLERQIAAIWCEVLGLAAVGIDDSFFDVGGHSLNLVEVEVALERTLGLAVPTMDLFRFPTIRALAGHLDGASDAHAAPDTQPTSSAAAAGDAGTDIAIVGMAGRFPGADDVDTFWRNLCDGVESIRDLDDETLRDAGVAAAQLDDPRYVRRKGVLDDVARFDAPFFGYPPREALLMDPQQRLFLEVGWQALEHAGYDGQTYGGRIGVVGGIGRAAYMLHFLDTHPESAAELFQTTILNEKDFLATRLAYKLNLRGPALTVQTACSTSLVAVHVACQQLLQRDCDMALAGGVAIEVPHGAGYQYQEGHILSPDGRCRAFDAHANGTVRGSGGAVVVLKRLADAVRDGDTVWAVIKGSAINNDGAVKVGYTAPSVDGQAEVIEQGLQRAGVDPRTIGLVEAHGTATPLGDPIEVAALTLAWRKHTRDRGYCMLGSVKTNVGHLDAAAGVTGLIKAALALHHGVVPPTLHFQSPNPKLDLGNSPFTVNTALASWPATDAPRRAAVSSFGIGGTNAHVVLEQAPAPAAATNAEGPQLITLSARSATALTAMSARLAQHLLAHPDAGLADIAHTLQTGRAQLPHRRAVVAASHAAAAAALAAPAAAHAGTGGRVTFLFPGQGLQKVGMGRGLYQAVPQFRACVDECAAMLQAEVGCDLRALLYPEPGQEEEAGRRLADTAITQPAMFVVEYALARQLMHWGIQPDAMMGHSLGEYVAACLAGVMSLPDALKLVCARGQLIRQLPGGAMLAVEASPEQVQPFVGAGVDLAVMNGPQACVLAGPHDAIAAVKGALERAGLRHKLIPTSHAFHSAMLDPVLAQFRARVADVALHAPRIPYVTNVTGTWVTDAQATDPDHWVRHLRGTVRFAQGLELLLDTADGIYLEVGPGQGFSAILKRHPRKGMVALAMPCLGHAAQPSDHDALLACLGQLWTAHAAAPAWQHLHGDGARCRVPLPVYPFDRHRYWPQARTAPTRVAGPVLASDAVRCGASSERVMPTAHPVLFEDEIERRVARVFADVLGVESAARDDSFFDLGGTSLSALSVLISLEQIVARELPNAILIENPTVSGLARALRAGAQGEGSRLIGLRATGSAAPIFCIHPYGGHTTGYVDLVRRMGPEQPVFGIQARGLQGEAAPLRTIEAMAADYIGLVKAHQPSGPYRLAGHSMGGCIAYEMAQQLTRAGDSVALLALFDSRAQNASAQPLYRNGAYGRMASKDWLSDDAVMLGILFPKLDMDWESLRAAPPAQQWLLVKDAIVGQGLLPSGTGQGQVEQLLAVTRANDEALRTYRPCAYDGDVLLFCGSEGFAPQFGEPDLGWGELVRGTLNTMVVPGTHHTIMGGTGAQAIARRLVGR</sequence>
<evidence type="ECO:0000256" key="2">
    <source>
        <dbReference type="ARBA" id="ARBA00022553"/>
    </source>
</evidence>
<dbReference type="InterPro" id="IPR014030">
    <property type="entry name" value="Ketoacyl_synth_N"/>
</dbReference>
<accession>A0ABT1ZLC7</accession>
<dbReference type="SMART" id="SM00827">
    <property type="entry name" value="PKS_AT"/>
    <property type="match status" value="1"/>
</dbReference>
<evidence type="ECO:0000259" key="6">
    <source>
        <dbReference type="PROSITE" id="PS50075"/>
    </source>
</evidence>
<keyword evidence="1" id="KW-0596">Phosphopantetheine</keyword>
<dbReference type="InterPro" id="IPR050091">
    <property type="entry name" value="PKS_NRPS_Biosynth_Enz"/>
</dbReference>
<keyword evidence="3" id="KW-0808">Transferase</keyword>
<dbReference type="Gene3D" id="2.30.38.10">
    <property type="entry name" value="Luciferase, Domain 3"/>
    <property type="match status" value="1"/>
</dbReference>
<evidence type="ECO:0000256" key="3">
    <source>
        <dbReference type="ARBA" id="ARBA00022679"/>
    </source>
</evidence>
<dbReference type="Gene3D" id="3.30.559.10">
    <property type="entry name" value="Chloramphenicol acetyltransferase-like domain"/>
    <property type="match status" value="1"/>
</dbReference>
<dbReference type="InterPro" id="IPR016036">
    <property type="entry name" value="Malonyl_transacylase_ACP-bd"/>
</dbReference>
<dbReference type="Pfam" id="PF00975">
    <property type="entry name" value="Thioesterase"/>
    <property type="match status" value="1"/>
</dbReference>
<dbReference type="SUPFAM" id="SSF55048">
    <property type="entry name" value="Probable ACP-binding domain of malonyl-CoA ACP transacylase"/>
    <property type="match status" value="1"/>
</dbReference>
<dbReference type="Gene3D" id="3.30.70.250">
    <property type="entry name" value="Malonyl-CoA ACP transacylase, ACP-binding"/>
    <property type="match status" value="1"/>
</dbReference>
<dbReference type="SUPFAM" id="SSF52151">
    <property type="entry name" value="FabD/lysophospholipase-like"/>
    <property type="match status" value="1"/>
</dbReference>
<dbReference type="InterPro" id="IPR009081">
    <property type="entry name" value="PP-bd_ACP"/>
</dbReference>
<dbReference type="NCBIfam" id="TIGR01733">
    <property type="entry name" value="AA-adenyl-dom"/>
    <property type="match status" value="1"/>
</dbReference>
<dbReference type="InterPro" id="IPR001242">
    <property type="entry name" value="Condensation_dom"/>
</dbReference>
<dbReference type="Pfam" id="PF00668">
    <property type="entry name" value="Condensation"/>
    <property type="match status" value="1"/>
</dbReference>
<dbReference type="InterPro" id="IPR025110">
    <property type="entry name" value="AMP-bd_C"/>
</dbReference>
<dbReference type="InterPro" id="IPR029058">
    <property type="entry name" value="AB_hydrolase_fold"/>
</dbReference>
<dbReference type="InterPro" id="IPR000873">
    <property type="entry name" value="AMP-dep_synth/lig_dom"/>
</dbReference>
<dbReference type="SUPFAM" id="SSF52777">
    <property type="entry name" value="CoA-dependent acyltransferases"/>
    <property type="match status" value="2"/>
</dbReference>
<dbReference type="SUPFAM" id="SSF56801">
    <property type="entry name" value="Acetyl-CoA synthetase-like"/>
    <property type="match status" value="1"/>
</dbReference>
<dbReference type="Pfam" id="PF00501">
    <property type="entry name" value="AMP-binding"/>
    <property type="match status" value="1"/>
</dbReference>
<dbReference type="InterPro" id="IPR018201">
    <property type="entry name" value="Ketoacyl_synth_AS"/>
</dbReference>
<dbReference type="SUPFAM" id="SSF53901">
    <property type="entry name" value="Thiolase-like"/>
    <property type="match status" value="1"/>
</dbReference>
<dbReference type="InterPro" id="IPR020841">
    <property type="entry name" value="PKS_Beta-ketoAc_synthase_dom"/>
</dbReference>
<dbReference type="Gene3D" id="3.40.50.1820">
    <property type="entry name" value="alpha/beta hydrolase"/>
    <property type="match status" value="1"/>
</dbReference>
<comment type="similarity">
    <text evidence="4">In the C-terminal section; belongs to the NRP synthetase family.</text>
</comment>
<dbReference type="CDD" id="cd05930">
    <property type="entry name" value="A_NRPS"/>
    <property type="match status" value="1"/>
</dbReference>
<dbReference type="InterPro" id="IPR016035">
    <property type="entry name" value="Acyl_Trfase/lysoPLipase"/>
</dbReference>
<feature type="region of interest" description="Disordered" evidence="5">
    <location>
        <begin position="961"/>
        <end position="984"/>
    </location>
</feature>
<dbReference type="Pfam" id="PF00698">
    <property type="entry name" value="Acyl_transf_1"/>
    <property type="match status" value="1"/>
</dbReference>
<feature type="domain" description="Carrier" evidence="6">
    <location>
        <begin position="983"/>
        <end position="1058"/>
    </location>
</feature>